<dbReference type="HOGENOM" id="CLU_1713438_0_0_1"/>
<reference evidence="1 2" key="1">
    <citation type="journal article" date="2015" name="Genome Announc.">
        <title>Draft Genome Sequence and Gene Annotation of the Entomopathogenic Fungus Verticillium hemipterigenum.</title>
        <authorList>
            <person name="Horn F."/>
            <person name="Habel A."/>
            <person name="Scharf D.H."/>
            <person name="Dworschak J."/>
            <person name="Brakhage A.A."/>
            <person name="Guthke R."/>
            <person name="Hertweck C."/>
            <person name="Linde J."/>
        </authorList>
    </citation>
    <scope>NUCLEOTIDE SEQUENCE [LARGE SCALE GENOMIC DNA]</scope>
</reference>
<sequence>MSSTQDLQSALDTLYAKYATLRTDSSTKDFDDFAALFASDCEVYLRSMREHKTPARSHAEIVEHLQDILKDQFLSKYRVVSQGFDEASRRVYTELANDYNIHGKVLPSFAETCIATFDSDGRIKTFKLYSCRSDLVFLIQKATGQGPYSQEYLDHETVDCC</sequence>
<keyword evidence="2" id="KW-1185">Reference proteome</keyword>
<dbReference type="EMBL" id="CDHN01000003">
    <property type="protein sequence ID" value="CEJ90388.1"/>
    <property type="molecule type" value="Genomic_DNA"/>
</dbReference>
<name>A0A0A1TIT1_9HYPO</name>
<evidence type="ECO:0000313" key="1">
    <source>
        <dbReference type="EMBL" id="CEJ90388.1"/>
    </source>
</evidence>
<dbReference type="OrthoDB" id="66095at2759"/>
<organism evidence="1 2">
    <name type="scientific">[Torrubiella] hemipterigena</name>
    <dbReference type="NCBI Taxonomy" id="1531966"/>
    <lineage>
        <taxon>Eukaryota</taxon>
        <taxon>Fungi</taxon>
        <taxon>Dikarya</taxon>
        <taxon>Ascomycota</taxon>
        <taxon>Pezizomycotina</taxon>
        <taxon>Sordariomycetes</taxon>
        <taxon>Hypocreomycetidae</taxon>
        <taxon>Hypocreales</taxon>
        <taxon>Clavicipitaceae</taxon>
        <taxon>Clavicipitaceae incertae sedis</taxon>
        <taxon>'Torrubiella' clade</taxon>
    </lineage>
</organism>
<protein>
    <recommendedName>
        <fullName evidence="3">SnoaL-like domain-containing protein</fullName>
    </recommendedName>
</protein>
<proteinExistence type="predicted"/>
<accession>A0A0A1TIT1</accession>
<dbReference type="InterPro" id="IPR032710">
    <property type="entry name" value="NTF2-like_dom_sf"/>
</dbReference>
<dbReference type="AlphaFoldDB" id="A0A0A1TIT1"/>
<dbReference type="Gene3D" id="3.10.450.50">
    <property type="match status" value="1"/>
</dbReference>
<evidence type="ECO:0000313" key="2">
    <source>
        <dbReference type="Proteomes" id="UP000039046"/>
    </source>
</evidence>
<dbReference type="Proteomes" id="UP000039046">
    <property type="component" value="Unassembled WGS sequence"/>
</dbReference>
<evidence type="ECO:0008006" key="3">
    <source>
        <dbReference type="Google" id="ProtNLM"/>
    </source>
</evidence>
<dbReference type="SUPFAM" id="SSF54427">
    <property type="entry name" value="NTF2-like"/>
    <property type="match status" value="1"/>
</dbReference>
<gene>
    <name evidence="1" type="ORF">VHEMI06177</name>
</gene>